<comment type="caution">
    <text evidence="3">The sequence shown here is derived from an EMBL/GenBank/DDBJ whole genome shotgun (WGS) entry which is preliminary data.</text>
</comment>
<sequence length="309" mass="34959">MKNYYRVMLGKKSMYAEECFKHGFIGAHFDIEQDLKNSLPDNWREFNHKFIPVFLKRHPEKSKVTAGLACGALWTISKGIKKGDIVLCPNGEGGYQVGEVVDDYSYVPGNLLPHRRKVTWYPKPLDRAVMSEGLQNSTGSIGTVSNVTKHAKEIEALIAGNAPPTLFSTDETVEDPTNFALEKHLEDFLVQNWKQTEFGKNYDIYEEDGELVGKQYQTDTGNIDILAISKNKKELLVVELKKGRASDMVVGQILRYMGYVAQELAEDTQVVKGVIIALEDDLRVRRALTMTQGIQFYRYQVSFKLLPVV</sequence>
<protein>
    <submittedName>
        <fullName evidence="3">DUF91 domain-containing protein</fullName>
    </submittedName>
</protein>
<dbReference type="GO" id="GO:0004519">
    <property type="term" value="F:endonuclease activity"/>
    <property type="evidence" value="ECO:0007669"/>
    <property type="project" value="InterPro"/>
</dbReference>
<evidence type="ECO:0000313" key="3">
    <source>
        <dbReference type="EMBL" id="PZQ45330.1"/>
    </source>
</evidence>
<organism evidence="3 4">
    <name type="scientific">Micavibrio aeruginosavorus</name>
    <dbReference type="NCBI Taxonomy" id="349221"/>
    <lineage>
        <taxon>Bacteria</taxon>
        <taxon>Pseudomonadati</taxon>
        <taxon>Bdellovibrionota</taxon>
        <taxon>Bdellovibrionia</taxon>
        <taxon>Bdellovibrionales</taxon>
        <taxon>Pseudobdellovibrionaceae</taxon>
        <taxon>Micavibrio</taxon>
    </lineage>
</organism>
<proteinExistence type="predicted"/>
<dbReference type="GO" id="GO:0003677">
    <property type="term" value="F:DNA binding"/>
    <property type="evidence" value="ECO:0007669"/>
    <property type="project" value="UniProtKB-KW"/>
</dbReference>
<dbReference type="AlphaFoldDB" id="A0A2W5Q1W4"/>
<reference evidence="3 4" key="1">
    <citation type="submission" date="2017-08" db="EMBL/GenBank/DDBJ databases">
        <title>Infants hospitalized years apart are colonized by the same room-sourced microbial strains.</title>
        <authorList>
            <person name="Brooks B."/>
            <person name="Olm M.R."/>
            <person name="Firek B.A."/>
            <person name="Baker R."/>
            <person name="Thomas B.C."/>
            <person name="Morowitz M.J."/>
            <person name="Banfield J.F."/>
        </authorList>
    </citation>
    <scope>NUCLEOTIDE SEQUENCE [LARGE SCALE GENOMIC DNA]</scope>
    <source>
        <strain evidence="3">S2_005_002_R2_29</strain>
    </source>
</reference>
<dbReference type="InterPro" id="IPR011856">
    <property type="entry name" value="tRNA_endonuc-like_dom_sf"/>
</dbReference>
<evidence type="ECO:0000313" key="4">
    <source>
        <dbReference type="Proteomes" id="UP000249417"/>
    </source>
</evidence>
<dbReference type="Gene3D" id="3.40.1350.10">
    <property type="match status" value="1"/>
</dbReference>
<accession>A0A2W5Q1W4</accession>
<gene>
    <name evidence="3" type="ORF">DI551_07670</name>
</gene>
<dbReference type="CDD" id="cd22341">
    <property type="entry name" value="NucS-like"/>
    <property type="match status" value="1"/>
</dbReference>
<dbReference type="Pfam" id="PF01939">
    <property type="entry name" value="NucS_C"/>
    <property type="match status" value="1"/>
</dbReference>
<evidence type="ECO:0000259" key="2">
    <source>
        <dbReference type="Pfam" id="PF01939"/>
    </source>
</evidence>
<evidence type="ECO:0000256" key="1">
    <source>
        <dbReference type="ARBA" id="ARBA00023125"/>
    </source>
</evidence>
<dbReference type="Proteomes" id="UP000249417">
    <property type="component" value="Unassembled WGS sequence"/>
</dbReference>
<dbReference type="EMBL" id="QFQB01000053">
    <property type="protein sequence ID" value="PZQ45330.1"/>
    <property type="molecule type" value="Genomic_DNA"/>
</dbReference>
<dbReference type="InterPro" id="IPR048301">
    <property type="entry name" value="NucS_C"/>
</dbReference>
<keyword evidence="1" id="KW-0238">DNA-binding</keyword>
<feature type="domain" description="Endonuclease NucS C-terminal" evidence="2">
    <location>
        <begin position="201"/>
        <end position="281"/>
    </location>
</feature>
<name>A0A2W5Q1W4_9BACT</name>
<dbReference type="InterPro" id="IPR002793">
    <property type="entry name" value="Endonuclease_NucS"/>
</dbReference>